<feature type="transmembrane region" description="Helical" evidence="1">
    <location>
        <begin position="12"/>
        <end position="29"/>
    </location>
</feature>
<dbReference type="Proteomes" id="UP000009234">
    <property type="component" value="Chromosome"/>
</dbReference>
<dbReference type="HOGENOM" id="CLU_1123131_0_0_9"/>
<gene>
    <name evidence="3" type="ordered locus">Desru_3772</name>
</gene>
<dbReference type="RefSeq" id="WP_013843717.1">
    <property type="nucleotide sequence ID" value="NC_015589.1"/>
</dbReference>
<dbReference type="Gene3D" id="3.90.1210.10">
    <property type="entry name" value="Antifreeze-like/N-acetylneuraminic acid synthase C-terminal domain"/>
    <property type="match status" value="1"/>
</dbReference>
<reference evidence="4" key="1">
    <citation type="submission" date="2011-05" db="EMBL/GenBank/DDBJ databases">
        <title>Complete sequence of Desulfotomaculum ruminis DSM 2154.</title>
        <authorList>
            <person name="Lucas S."/>
            <person name="Copeland A."/>
            <person name="Lapidus A."/>
            <person name="Cheng J.-F."/>
            <person name="Goodwin L."/>
            <person name="Pitluck S."/>
            <person name="Lu M."/>
            <person name="Detter J.C."/>
            <person name="Han C."/>
            <person name="Tapia R."/>
            <person name="Land M."/>
            <person name="Hauser L."/>
            <person name="Kyrpides N."/>
            <person name="Ivanova N."/>
            <person name="Mikhailova N."/>
            <person name="Pagani I."/>
            <person name="Stams A.J.M."/>
            <person name="Plugge C.M."/>
            <person name="Muyzer G."/>
            <person name="Kuever J."/>
            <person name="Parshina S.N."/>
            <person name="Ivanova A.E."/>
            <person name="Nazina T.N."/>
            <person name="Brambilla E."/>
            <person name="Spring S."/>
            <person name="Klenk H.-P."/>
            <person name="Woyke T."/>
        </authorList>
    </citation>
    <scope>NUCLEOTIDE SEQUENCE [LARGE SCALE GENOMIC DNA]</scope>
    <source>
        <strain evidence="4">ATCC 23193 / DSM 2154 / NCIB 8452 / DL</strain>
    </source>
</reference>
<reference evidence="3 4" key="2">
    <citation type="journal article" date="2012" name="Stand. Genomic Sci.">
        <title>Complete genome sequence of the sulfate-reducing firmicute Desulfotomaculum ruminis type strain (DL(T)).</title>
        <authorList>
            <person name="Spring S."/>
            <person name="Visser M."/>
            <person name="Lu M."/>
            <person name="Copeland A."/>
            <person name="Lapidus A."/>
            <person name="Lucas S."/>
            <person name="Cheng J.F."/>
            <person name="Han C."/>
            <person name="Tapia R."/>
            <person name="Goodwin L.A."/>
            <person name="Pitluck S."/>
            <person name="Ivanova N."/>
            <person name="Land M."/>
            <person name="Hauser L."/>
            <person name="Larimer F."/>
            <person name="Rohde M."/>
            <person name="Goker M."/>
            <person name="Detter J.C."/>
            <person name="Kyrpides N.C."/>
            <person name="Woyke T."/>
            <person name="Schaap P.J."/>
            <person name="Plugge C.M."/>
            <person name="Muyzer G."/>
            <person name="Kuever J."/>
            <person name="Pereira I.A."/>
            <person name="Parshina S.N."/>
            <person name="Bernier-Latmani R."/>
            <person name="Stams A.J."/>
            <person name="Klenk H.P."/>
        </authorList>
    </citation>
    <scope>NUCLEOTIDE SEQUENCE [LARGE SCALE GENOMIC DNA]</scope>
    <source>
        <strain evidence="4">ATCC 23193 / DSM 2154 / NCIB 8452 / DL</strain>
    </source>
</reference>
<dbReference type="InterPro" id="IPR017592">
    <property type="entry name" value="Pilus_assmbl_Flp-typ_CpaB"/>
</dbReference>
<keyword evidence="4" id="KW-1185">Reference proteome</keyword>
<keyword evidence="1" id="KW-0472">Membrane</keyword>
<dbReference type="CDD" id="cd11614">
    <property type="entry name" value="SAF_CpaB_FlgA_like"/>
    <property type="match status" value="1"/>
</dbReference>
<dbReference type="Pfam" id="PF08666">
    <property type="entry name" value="SAF"/>
    <property type="match status" value="1"/>
</dbReference>
<dbReference type="InterPro" id="IPR013974">
    <property type="entry name" value="SAF"/>
</dbReference>
<evidence type="ECO:0000313" key="3">
    <source>
        <dbReference type="EMBL" id="AEG61972.1"/>
    </source>
</evidence>
<dbReference type="NCBIfam" id="TIGR03177">
    <property type="entry name" value="pilus_cpaB"/>
    <property type="match status" value="1"/>
</dbReference>
<protein>
    <submittedName>
        <fullName evidence="3">Flp pilus assembly protein CpaB</fullName>
    </submittedName>
</protein>
<proteinExistence type="predicted"/>
<keyword evidence="1" id="KW-0812">Transmembrane</keyword>
<name>F6DQ28_DESRL</name>
<dbReference type="SMART" id="SM00858">
    <property type="entry name" value="SAF"/>
    <property type="match status" value="1"/>
</dbReference>
<evidence type="ECO:0000313" key="4">
    <source>
        <dbReference type="Proteomes" id="UP000009234"/>
    </source>
</evidence>
<feature type="domain" description="SAF" evidence="2">
    <location>
        <begin position="39"/>
        <end position="101"/>
    </location>
</feature>
<organism evidence="3 4">
    <name type="scientific">Desulforamulus ruminis (strain ATCC 23193 / DSM 2154 / NCIMB 8452 / DL)</name>
    <name type="common">Desulfotomaculum ruminis</name>
    <dbReference type="NCBI Taxonomy" id="696281"/>
    <lineage>
        <taxon>Bacteria</taxon>
        <taxon>Bacillati</taxon>
        <taxon>Bacillota</taxon>
        <taxon>Clostridia</taxon>
        <taxon>Eubacteriales</taxon>
        <taxon>Peptococcaceae</taxon>
        <taxon>Desulforamulus</taxon>
    </lineage>
</organism>
<evidence type="ECO:0000259" key="2">
    <source>
        <dbReference type="SMART" id="SM00858"/>
    </source>
</evidence>
<dbReference type="STRING" id="696281.Desru_3772"/>
<dbReference type="KEGG" id="dru:Desru_3772"/>
<evidence type="ECO:0000256" key="1">
    <source>
        <dbReference type="SAM" id="Phobius"/>
    </source>
</evidence>
<dbReference type="Pfam" id="PF16976">
    <property type="entry name" value="RcpC"/>
    <property type="match status" value="1"/>
</dbReference>
<sequence length="253" mass="26899">MNLFKKQSTSTYLLILTILAALSAGFLGVQTMKKYTNALPVVVAKTEIPPYTPITQEMLTVENRPEITVKKGMFANPQAVIGKVAKTSIPEGFPVSSAFFAIEGPGSLVTTKISEFKDPRLRGTPVRVDAINSLNGMIVPGDRVDVIGSMKLPIGGIQQPVSQIIGICIPVISIIGDPANPSGVSLALTPQQAQDAAFAETAGQIKLIVNPYQPDINAAKTTPTTPESFVNKYLLSSPNNPNNLSTENTEVIP</sequence>
<dbReference type="InterPro" id="IPR031571">
    <property type="entry name" value="RcpC_dom"/>
</dbReference>
<dbReference type="eggNOG" id="COG3745">
    <property type="taxonomic scope" value="Bacteria"/>
</dbReference>
<accession>F6DQ28</accession>
<dbReference type="OrthoDB" id="1807218at2"/>
<dbReference type="AlphaFoldDB" id="F6DQ28"/>
<dbReference type="EMBL" id="CP002780">
    <property type="protein sequence ID" value="AEG61972.1"/>
    <property type="molecule type" value="Genomic_DNA"/>
</dbReference>
<keyword evidence="1" id="KW-1133">Transmembrane helix</keyword>